<name>A0ABR0EKX1_ZASCE</name>
<feature type="region of interest" description="Disordered" evidence="1">
    <location>
        <begin position="62"/>
        <end position="132"/>
    </location>
</feature>
<evidence type="ECO:0000313" key="2">
    <source>
        <dbReference type="EMBL" id="KAK4501810.1"/>
    </source>
</evidence>
<dbReference type="Proteomes" id="UP001305779">
    <property type="component" value="Unassembled WGS sequence"/>
</dbReference>
<evidence type="ECO:0000256" key="1">
    <source>
        <dbReference type="SAM" id="MobiDB-lite"/>
    </source>
</evidence>
<feature type="compositionally biased region" description="Acidic residues" evidence="1">
    <location>
        <begin position="99"/>
        <end position="111"/>
    </location>
</feature>
<evidence type="ECO:0000313" key="3">
    <source>
        <dbReference type="Proteomes" id="UP001305779"/>
    </source>
</evidence>
<evidence type="ECO:0008006" key="4">
    <source>
        <dbReference type="Google" id="ProtNLM"/>
    </source>
</evidence>
<protein>
    <recommendedName>
        <fullName evidence="4">Myb-like domain-containing protein</fullName>
    </recommendedName>
</protein>
<comment type="caution">
    <text evidence="2">The sequence shown here is derived from an EMBL/GenBank/DDBJ whole genome shotgun (WGS) entry which is preliminary data.</text>
</comment>
<reference evidence="2 3" key="1">
    <citation type="journal article" date="2023" name="G3 (Bethesda)">
        <title>A chromosome-level genome assembly of Zasmidium syzygii isolated from banana leaves.</title>
        <authorList>
            <person name="van Westerhoven A.C."/>
            <person name="Mehrabi R."/>
            <person name="Talebi R."/>
            <person name="Steentjes M.B.F."/>
            <person name="Corcolon B."/>
            <person name="Chong P.A."/>
            <person name="Kema G.H.J."/>
            <person name="Seidl M.F."/>
        </authorList>
    </citation>
    <scope>NUCLEOTIDE SEQUENCE [LARGE SCALE GENOMIC DNA]</scope>
    <source>
        <strain evidence="2 3">P124</strain>
    </source>
</reference>
<sequence length="132" mass="14441">MVNWDDLEQKKLLFAMVTLLQANKPASWENVAAMLGEGYKANAIRQQWPKIKKECASQVGTIVEGGGASTGTPTKAKPRAKKAASEKSTGKRKSKKDVDDENDDGEDDAEESPSKKMKVKDEKIEESGDDEV</sequence>
<proteinExistence type="predicted"/>
<keyword evidence="3" id="KW-1185">Reference proteome</keyword>
<accession>A0ABR0EKX1</accession>
<dbReference type="EMBL" id="JAXOVC010000005">
    <property type="protein sequence ID" value="KAK4501810.1"/>
    <property type="molecule type" value="Genomic_DNA"/>
</dbReference>
<gene>
    <name evidence="2" type="ORF">PRZ48_007619</name>
</gene>
<organism evidence="2 3">
    <name type="scientific">Zasmidium cellare</name>
    <name type="common">Wine cellar mold</name>
    <name type="synonym">Racodium cellare</name>
    <dbReference type="NCBI Taxonomy" id="395010"/>
    <lineage>
        <taxon>Eukaryota</taxon>
        <taxon>Fungi</taxon>
        <taxon>Dikarya</taxon>
        <taxon>Ascomycota</taxon>
        <taxon>Pezizomycotina</taxon>
        <taxon>Dothideomycetes</taxon>
        <taxon>Dothideomycetidae</taxon>
        <taxon>Mycosphaerellales</taxon>
        <taxon>Mycosphaerellaceae</taxon>
        <taxon>Zasmidium</taxon>
    </lineage>
</organism>